<dbReference type="Proteomes" id="UP000028492">
    <property type="component" value="Chromosome"/>
</dbReference>
<dbReference type="CDD" id="cd01949">
    <property type="entry name" value="GGDEF"/>
    <property type="match status" value="1"/>
</dbReference>
<name>A0A075V4A9_9PSEU</name>
<dbReference type="STRING" id="208439.AJAP_23955"/>
<dbReference type="AlphaFoldDB" id="A0A075V4A9"/>
<feature type="transmembrane region" description="Helical" evidence="1">
    <location>
        <begin position="219"/>
        <end position="250"/>
    </location>
</feature>
<dbReference type="GO" id="GO:0043709">
    <property type="term" value="P:cell adhesion involved in single-species biofilm formation"/>
    <property type="evidence" value="ECO:0007669"/>
    <property type="project" value="TreeGrafter"/>
</dbReference>
<keyword evidence="1" id="KW-0472">Membrane</keyword>
<keyword evidence="1" id="KW-0812">Transmembrane</keyword>
<keyword evidence="4" id="KW-1185">Reference proteome</keyword>
<protein>
    <recommendedName>
        <fullName evidence="2">GGDEF domain-containing protein</fullName>
    </recommendedName>
</protein>
<proteinExistence type="predicted"/>
<dbReference type="PROSITE" id="PS50887">
    <property type="entry name" value="GGDEF"/>
    <property type="match status" value="1"/>
</dbReference>
<gene>
    <name evidence="3" type="ORF">AJAP_23955</name>
</gene>
<sequence>MDGRLGGARRRLKAWHLWSLPRPVRSYVLVVNLIAVLSTAATARLVPVTGTDLVRFGVLTLCAAIAIEGTRQIERQREYDRAPSVAYVDTKAVWSVAAVIALPPVLAAAMVVVTYTIAWLRIWPHQRPVLPHRWIFSAATVLCGTQAAVVVLSLGMRHYPGAPDSGLLAGLGDLAVIIVAAALRWAINTVLVMVAIALSSPPKSIGELFSGFGDQILEAGALGLGLVTAVVLVQANPLVLVGVVIALVALHRGLLLTQYRRDAHTDATTGLVTKRRWRQLAEEQLGRTRAGRKLGVLFLDLDNFKTINDTYGHPNGDLVLRAVGDALLAEVREQDICGRWGGEEFAIVIPDIHGEETLRQVAERIRHQVAVVSVALPDRDTVLTDLTVSIGGALYPAANITSVDDLLVATDTALYRAKQGGRNRVELAPPAQ</sequence>
<dbReference type="PANTHER" id="PTHR45138:SF9">
    <property type="entry name" value="DIGUANYLATE CYCLASE DGCM-RELATED"/>
    <property type="match status" value="1"/>
</dbReference>
<dbReference type="Gene3D" id="3.30.70.270">
    <property type="match status" value="1"/>
</dbReference>
<dbReference type="PANTHER" id="PTHR45138">
    <property type="entry name" value="REGULATORY COMPONENTS OF SENSORY TRANSDUCTION SYSTEM"/>
    <property type="match status" value="1"/>
</dbReference>
<dbReference type="SUPFAM" id="SSF55073">
    <property type="entry name" value="Nucleotide cyclase"/>
    <property type="match status" value="1"/>
</dbReference>
<dbReference type="InterPro" id="IPR000160">
    <property type="entry name" value="GGDEF_dom"/>
</dbReference>
<organism evidence="3 4">
    <name type="scientific">Amycolatopsis japonica</name>
    <dbReference type="NCBI Taxonomy" id="208439"/>
    <lineage>
        <taxon>Bacteria</taxon>
        <taxon>Bacillati</taxon>
        <taxon>Actinomycetota</taxon>
        <taxon>Actinomycetes</taxon>
        <taxon>Pseudonocardiales</taxon>
        <taxon>Pseudonocardiaceae</taxon>
        <taxon>Amycolatopsis</taxon>
        <taxon>Amycolatopsis japonica group</taxon>
    </lineage>
</organism>
<accession>A0A075V4A9</accession>
<dbReference type="Pfam" id="PF00990">
    <property type="entry name" value="GGDEF"/>
    <property type="match status" value="1"/>
</dbReference>
<dbReference type="InterPro" id="IPR050469">
    <property type="entry name" value="Diguanylate_Cyclase"/>
</dbReference>
<dbReference type="InterPro" id="IPR029787">
    <property type="entry name" value="Nucleotide_cyclase"/>
</dbReference>
<evidence type="ECO:0000313" key="3">
    <source>
        <dbReference type="EMBL" id="AIG77640.1"/>
    </source>
</evidence>
<dbReference type="GO" id="GO:1902201">
    <property type="term" value="P:negative regulation of bacterial-type flagellum-dependent cell motility"/>
    <property type="evidence" value="ECO:0007669"/>
    <property type="project" value="TreeGrafter"/>
</dbReference>
<feature type="transmembrane region" description="Helical" evidence="1">
    <location>
        <begin position="27"/>
        <end position="47"/>
    </location>
</feature>
<evidence type="ECO:0000313" key="4">
    <source>
        <dbReference type="Proteomes" id="UP000028492"/>
    </source>
</evidence>
<dbReference type="EMBL" id="CP008953">
    <property type="protein sequence ID" value="AIG77640.1"/>
    <property type="molecule type" value="Genomic_DNA"/>
</dbReference>
<feature type="domain" description="GGDEF" evidence="2">
    <location>
        <begin position="292"/>
        <end position="430"/>
    </location>
</feature>
<dbReference type="FunFam" id="3.30.70.270:FF:000001">
    <property type="entry name" value="Diguanylate cyclase domain protein"/>
    <property type="match status" value="1"/>
</dbReference>
<feature type="transmembrane region" description="Helical" evidence="1">
    <location>
        <begin position="92"/>
        <end position="122"/>
    </location>
</feature>
<evidence type="ECO:0000256" key="1">
    <source>
        <dbReference type="SAM" id="Phobius"/>
    </source>
</evidence>
<dbReference type="SMART" id="SM00267">
    <property type="entry name" value="GGDEF"/>
    <property type="match status" value="1"/>
</dbReference>
<reference evidence="3 4" key="1">
    <citation type="journal article" date="2014" name="J. Biotechnol.">
        <title>Complete genome sequence of the actinobacterium Amycolatopsis japonica MG417-CF17(T) (=DSM 44213T) producing (S,S)-N,N'-ethylenediaminedisuccinic acid.</title>
        <authorList>
            <person name="Stegmann E."/>
            <person name="Albersmeier A."/>
            <person name="Spohn M."/>
            <person name="Gert H."/>
            <person name="Weber T."/>
            <person name="Wohlleben W."/>
            <person name="Kalinowski J."/>
            <person name="Ruckert C."/>
        </authorList>
    </citation>
    <scope>NUCLEOTIDE SEQUENCE [LARGE SCALE GENOMIC DNA]</scope>
    <source>
        <strain evidence="4">MG417-CF17 (DSM 44213)</strain>
    </source>
</reference>
<dbReference type="eggNOG" id="COG3706">
    <property type="taxonomic scope" value="Bacteria"/>
</dbReference>
<dbReference type="NCBIfam" id="TIGR00254">
    <property type="entry name" value="GGDEF"/>
    <property type="match status" value="1"/>
</dbReference>
<feature type="transmembrane region" description="Helical" evidence="1">
    <location>
        <begin position="166"/>
        <end position="199"/>
    </location>
</feature>
<keyword evidence="1" id="KW-1133">Transmembrane helix</keyword>
<dbReference type="HOGENOM" id="CLU_000445_11_0_11"/>
<feature type="transmembrane region" description="Helical" evidence="1">
    <location>
        <begin position="134"/>
        <end position="154"/>
    </location>
</feature>
<dbReference type="KEGG" id="aja:AJAP_23955"/>
<dbReference type="RefSeq" id="WP_378414624.1">
    <property type="nucleotide sequence ID" value="NZ_CP008953.1"/>
</dbReference>
<dbReference type="GO" id="GO:0052621">
    <property type="term" value="F:diguanylate cyclase activity"/>
    <property type="evidence" value="ECO:0007669"/>
    <property type="project" value="TreeGrafter"/>
</dbReference>
<evidence type="ECO:0000259" key="2">
    <source>
        <dbReference type="PROSITE" id="PS50887"/>
    </source>
</evidence>
<dbReference type="GO" id="GO:0005886">
    <property type="term" value="C:plasma membrane"/>
    <property type="evidence" value="ECO:0007669"/>
    <property type="project" value="TreeGrafter"/>
</dbReference>
<dbReference type="InterPro" id="IPR043128">
    <property type="entry name" value="Rev_trsase/Diguanyl_cyclase"/>
</dbReference>